<organism evidence="1 2">
    <name type="scientific">Dissostichus mawsoni</name>
    <name type="common">Antarctic cod</name>
    <dbReference type="NCBI Taxonomy" id="36200"/>
    <lineage>
        <taxon>Eukaryota</taxon>
        <taxon>Metazoa</taxon>
        <taxon>Chordata</taxon>
        <taxon>Craniata</taxon>
        <taxon>Vertebrata</taxon>
        <taxon>Euteleostomi</taxon>
        <taxon>Actinopterygii</taxon>
        <taxon>Neopterygii</taxon>
        <taxon>Teleostei</taxon>
        <taxon>Neoteleostei</taxon>
        <taxon>Acanthomorphata</taxon>
        <taxon>Eupercaria</taxon>
        <taxon>Perciformes</taxon>
        <taxon>Notothenioidei</taxon>
        <taxon>Nototheniidae</taxon>
        <taxon>Dissostichus</taxon>
    </lineage>
</organism>
<dbReference type="AlphaFoldDB" id="A0A7J5XXC1"/>
<evidence type="ECO:0000313" key="2">
    <source>
        <dbReference type="Proteomes" id="UP000518266"/>
    </source>
</evidence>
<accession>A0A7J5XXC1</accession>
<dbReference type="Proteomes" id="UP000518266">
    <property type="component" value="Unassembled WGS sequence"/>
</dbReference>
<proteinExistence type="predicted"/>
<sequence length="72" mass="8308">MADISSFKIQNLTHSDSGVYQKECWTEGKFGNGHKEDEDLLCSEAAENLDVQWLKRIIDMKKNNVDQSFWGQ</sequence>
<comment type="caution">
    <text evidence="1">The sequence shown here is derived from an EMBL/GenBank/DDBJ whole genome shotgun (WGS) entry which is preliminary data.</text>
</comment>
<evidence type="ECO:0000313" key="1">
    <source>
        <dbReference type="EMBL" id="KAF3841760.1"/>
    </source>
</evidence>
<dbReference type="EMBL" id="JAAKFY010000019">
    <property type="protein sequence ID" value="KAF3841760.1"/>
    <property type="molecule type" value="Genomic_DNA"/>
</dbReference>
<protein>
    <submittedName>
        <fullName evidence="1">Uncharacterized protein</fullName>
    </submittedName>
</protein>
<name>A0A7J5XXC1_DISMA</name>
<keyword evidence="2" id="KW-1185">Reference proteome</keyword>
<reference evidence="1 2" key="1">
    <citation type="submission" date="2020-03" db="EMBL/GenBank/DDBJ databases">
        <title>Dissostichus mawsoni Genome sequencing and assembly.</title>
        <authorList>
            <person name="Park H."/>
        </authorList>
    </citation>
    <scope>NUCLEOTIDE SEQUENCE [LARGE SCALE GENOMIC DNA]</scope>
    <source>
        <strain evidence="1">DM0001</strain>
        <tissue evidence="1">Muscle</tissue>
    </source>
</reference>
<gene>
    <name evidence="1" type="ORF">F7725_023711</name>
</gene>